<dbReference type="EMBL" id="JACEOL010000091">
    <property type="protein sequence ID" value="MBA4603922.1"/>
    <property type="molecule type" value="Genomic_DNA"/>
</dbReference>
<accession>A0A7W2AT00</accession>
<dbReference type="GO" id="GO:0005886">
    <property type="term" value="C:plasma membrane"/>
    <property type="evidence" value="ECO:0007669"/>
    <property type="project" value="UniProtKB-SubCell"/>
</dbReference>
<name>A0A7W2AT00_9BACL</name>
<dbReference type="AlphaFoldDB" id="A0A7W2AT00"/>
<evidence type="ECO:0000256" key="7">
    <source>
        <dbReference type="ARBA" id="ARBA00023136"/>
    </source>
</evidence>
<feature type="transmembrane region" description="Helical" evidence="8">
    <location>
        <begin position="7"/>
        <end position="25"/>
    </location>
</feature>
<feature type="transmembrane region" description="Helical" evidence="8">
    <location>
        <begin position="305"/>
        <end position="324"/>
    </location>
</feature>
<dbReference type="GO" id="GO:0015293">
    <property type="term" value="F:symporter activity"/>
    <property type="evidence" value="ECO:0007669"/>
    <property type="project" value="UniProtKB-KW"/>
</dbReference>
<dbReference type="PRINTS" id="PR00173">
    <property type="entry name" value="EDTRNSPORT"/>
</dbReference>
<dbReference type="Gene3D" id="1.10.3860.10">
    <property type="entry name" value="Sodium:dicarboxylate symporter"/>
    <property type="match status" value="1"/>
</dbReference>
<dbReference type="InterPro" id="IPR036458">
    <property type="entry name" value="Na:dicarbo_symporter_sf"/>
</dbReference>
<evidence type="ECO:0000256" key="5">
    <source>
        <dbReference type="ARBA" id="ARBA00022847"/>
    </source>
</evidence>
<proteinExistence type="predicted"/>
<gene>
    <name evidence="9" type="ORF">H2C83_16870</name>
</gene>
<keyword evidence="2" id="KW-0813">Transport</keyword>
<evidence type="ECO:0000313" key="9">
    <source>
        <dbReference type="EMBL" id="MBA4603922.1"/>
    </source>
</evidence>
<evidence type="ECO:0000256" key="1">
    <source>
        <dbReference type="ARBA" id="ARBA00004651"/>
    </source>
</evidence>
<dbReference type="Pfam" id="PF00375">
    <property type="entry name" value="SDF"/>
    <property type="match status" value="1"/>
</dbReference>
<keyword evidence="6 8" id="KW-1133">Transmembrane helix</keyword>
<dbReference type="FunFam" id="1.10.3860.10:FF:000001">
    <property type="entry name" value="C4-dicarboxylate transport protein"/>
    <property type="match status" value="1"/>
</dbReference>
<evidence type="ECO:0000256" key="3">
    <source>
        <dbReference type="ARBA" id="ARBA00022475"/>
    </source>
</evidence>
<keyword evidence="5" id="KW-0769">Symport</keyword>
<comment type="subcellular location">
    <subcellularLocation>
        <location evidence="1">Cell membrane</location>
        <topology evidence="1">Multi-pass membrane protein</topology>
    </subcellularLocation>
</comment>
<dbReference type="Proteomes" id="UP000538292">
    <property type="component" value="Unassembled WGS sequence"/>
</dbReference>
<keyword evidence="10" id="KW-1185">Reference proteome</keyword>
<feature type="transmembrane region" description="Helical" evidence="8">
    <location>
        <begin position="45"/>
        <end position="68"/>
    </location>
</feature>
<evidence type="ECO:0000256" key="2">
    <source>
        <dbReference type="ARBA" id="ARBA00022448"/>
    </source>
</evidence>
<dbReference type="PANTHER" id="PTHR42865">
    <property type="entry name" value="PROTON/GLUTAMATE-ASPARTATE SYMPORTER"/>
    <property type="match status" value="1"/>
</dbReference>
<dbReference type="PANTHER" id="PTHR42865:SF7">
    <property type="entry name" value="PROTON_GLUTAMATE-ASPARTATE SYMPORTER"/>
    <property type="match status" value="1"/>
</dbReference>
<feature type="transmembrane region" description="Helical" evidence="8">
    <location>
        <begin position="184"/>
        <end position="205"/>
    </location>
</feature>
<dbReference type="GO" id="GO:0006835">
    <property type="term" value="P:dicarboxylic acid transport"/>
    <property type="evidence" value="ECO:0007669"/>
    <property type="project" value="TreeGrafter"/>
</dbReference>
<feature type="transmembrane region" description="Helical" evidence="8">
    <location>
        <begin position="80"/>
        <end position="102"/>
    </location>
</feature>
<evidence type="ECO:0000256" key="4">
    <source>
        <dbReference type="ARBA" id="ARBA00022692"/>
    </source>
</evidence>
<feature type="transmembrane region" description="Helical" evidence="8">
    <location>
        <begin position="146"/>
        <end position="163"/>
    </location>
</feature>
<dbReference type="RefSeq" id="WP_181742395.1">
    <property type="nucleotide sequence ID" value="NZ_JACEOL010000091.1"/>
</dbReference>
<dbReference type="SUPFAM" id="SSF118215">
    <property type="entry name" value="Proton glutamate symport protein"/>
    <property type="match status" value="1"/>
</dbReference>
<feature type="transmembrane region" description="Helical" evidence="8">
    <location>
        <begin position="330"/>
        <end position="356"/>
    </location>
</feature>
<feature type="transmembrane region" description="Helical" evidence="8">
    <location>
        <begin position="217"/>
        <end position="242"/>
    </location>
</feature>
<evidence type="ECO:0000313" key="10">
    <source>
        <dbReference type="Proteomes" id="UP000538292"/>
    </source>
</evidence>
<reference evidence="9 10" key="1">
    <citation type="submission" date="2020-07" db="EMBL/GenBank/DDBJ databases">
        <title>Thermoactinomyces phylogeny.</title>
        <authorList>
            <person name="Dunlap C."/>
        </authorList>
    </citation>
    <scope>NUCLEOTIDE SEQUENCE [LARGE SCALE GENOMIC DNA]</scope>
    <source>
        <strain evidence="9 10">AMNI-1</strain>
    </source>
</reference>
<sequence length="414" mass="44206">MSLTKKILIGILLGLIVGIVLNLYFPDVFKVLNTYLFDPVSDLFIKAIKMVVVPLVFFSLVSGAAGIADPKKLGRIGVKTIILYTLTTAVAITFALLLANIIDPGQGTNIATPTEKPKIEEAPNIMDTFVNIVPENPIQAMAEAEMLQIIFFALLFGIGIAMLGNKANRLREVIEQGNDVMLKLVSFVMATAPYAAFALMARAIGESGIELIGSMGMYMITLLLALLLHMGVTYSTLLALFAKINPVFFFKRMLRAMEVAFTTSSSAATLPVTMDVAEKDFNVPKTISSFALPLGATINMDGTSIMQGVAAIFIAQLYGIPLGIEDQLMIILTATLASIGTAAVPGAGLIMLTMVLQSVGLPIEGIAIVLGVDRLLDMSRTATNITGDVCIACVVAKGEEKYEKQAASVPEQVY</sequence>
<comment type="caution">
    <text evidence="9">The sequence shown here is derived from an EMBL/GenBank/DDBJ whole genome shotgun (WGS) entry which is preliminary data.</text>
</comment>
<keyword evidence="4 8" id="KW-0812">Transmembrane</keyword>
<evidence type="ECO:0000256" key="6">
    <source>
        <dbReference type="ARBA" id="ARBA00022989"/>
    </source>
</evidence>
<protein>
    <submittedName>
        <fullName evidence="9">Dicarboxylate/amino acid:cation symporter</fullName>
    </submittedName>
</protein>
<dbReference type="InterPro" id="IPR001991">
    <property type="entry name" value="Na-dicarboxylate_symporter"/>
</dbReference>
<keyword evidence="3" id="KW-1003">Cell membrane</keyword>
<evidence type="ECO:0000256" key="8">
    <source>
        <dbReference type="SAM" id="Phobius"/>
    </source>
</evidence>
<keyword evidence="7 8" id="KW-0472">Membrane</keyword>
<organism evidence="9 10">
    <name type="scientific">Thermoactinomyces mirandus</name>
    <dbReference type="NCBI Taxonomy" id="2756294"/>
    <lineage>
        <taxon>Bacteria</taxon>
        <taxon>Bacillati</taxon>
        <taxon>Bacillota</taxon>
        <taxon>Bacilli</taxon>
        <taxon>Bacillales</taxon>
        <taxon>Thermoactinomycetaceae</taxon>
        <taxon>Thermoactinomyces</taxon>
    </lineage>
</organism>